<name>A0A9P0ZIZ0_CUSEU</name>
<comment type="similarity">
    <text evidence="1">Belongs to the UDP-glycosyltransferase family.</text>
</comment>
<keyword evidence="4" id="KW-1185">Reference proteome</keyword>
<dbReference type="AlphaFoldDB" id="A0A9P0ZIZ0"/>
<organism evidence="3 4">
    <name type="scientific">Cuscuta europaea</name>
    <name type="common">European dodder</name>
    <dbReference type="NCBI Taxonomy" id="41803"/>
    <lineage>
        <taxon>Eukaryota</taxon>
        <taxon>Viridiplantae</taxon>
        <taxon>Streptophyta</taxon>
        <taxon>Embryophyta</taxon>
        <taxon>Tracheophyta</taxon>
        <taxon>Spermatophyta</taxon>
        <taxon>Magnoliopsida</taxon>
        <taxon>eudicotyledons</taxon>
        <taxon>Gunneridae</taxon>
        <taxon>Pentapetalae</taxon>
        <taxon>asterids</taxon>
        <taxon>lamiids</taxon>
        <taxon>Solanales</taxon>
        <taxon>Convolvulaceae</taxon>
        <taxon>Cuscuteae</taxon>
        <taxon>Cuscuta</taxon>
        <taxon>Cuscuta subgen. Cuscuta</taxon>
    </lineage>
</organism>
<feature type="domain" description="Glycosyltransferase N-terminal" evidence="2">
    <location>
        <begin position="15"/>
        <end position="133"/>
    </location>
</feature>
<evidence type="ECO:0000256" key="1">
    <source>
        <dbReference type="ARBA" id="ARBA00009995"/>
    </source>
</evidence>
<dbReference type="GO" id="GO:0008194">
    <property type="term" value="F:UDP-glycosyltransferase activity"/>
    <property type="evidence" value="ECO:0007669"/>
    <property type="project" value="UniProtKB-ARBA"/>
</dbReference>
<dbReference type="Gene3D" id="3.40.50.2000">
    <property type="entry name" value="Glycogen Phosphorylase B"/>
    <property type="match status" value="1"/>
</dbReference>
<gene>
    <name evidence="3" type="ORF">CEURO_LOCUS15010</name>
</gene>
<dbReference type="OrthoDB" id="5835829at2759"/>
<proteinExistence type="inferred from homology"/>
<comment type="caution">
    <text evidence="3">The sequence shown here is derived from an EMBL/GenBank/DDBJ whole genome shotgun (WGS) entry which is preliminary data.</text>
</comment>
<dbReference type="Pfam" id="PF26168">
    <property type="entry name" value="Glyco_transf_N"/>
    <property type="match status" value="1"/>
</dbReference>
<dbReference type="PANTHER" id="PTHR48044:SF14">
    <property type="entry name" value="GLYCOSYLTRANSFERASE"/>
    <property type="match status" value="1"/>
</dbReference>
<dbReference type="InterPro" id="IPR058980">
    <property type="entry name" value="Glyco_transf_N"/>
</dbReference>
<dbReference type="SUPFAM" id="SSF53756">
    <property type="entry name" value="UDP-Glycosyltransferase/glycogen phosphorylase"/>
    <property type="match status" value="1"/>
</dbReference>
<protein>
    <recommendedName>
        <fullName evidence="2">Glycosyltransferase N-terminal domain-containing protein</fullName>
    </recommendedName>
</protein>
<dbReference type="Proteomes" id="UP001152484">
    <property type="component" value="Unassembled WGS sequence"/>
</dbReference>
<dbReference type="EMBL" id="CAMAPE010000038">
    <property type="protein sequence ID" value="CAH9100623.1"/>
    <property type="molecule type" value="Genomic_DNA"/>
</dbReference>
<accession>A0A9P0ZIZ0</accession>
<evidence type="ECO:0000313" key="4">
    <source>
        <dbReference type="Proteomes" id="UP001152484"/>
    </source>
</evidence>
<dbReference type="GO" id="GO:1901135">
    <property type="term" value="P:carbohydrate derivative metabolic process"/>
    <property type="evidence" value="ECO:0007669"/>
    <property type="project" value="UniProtKB-ARBA"/>
</dbReference>
<dbReference type="PANTHER" id="PTHR48044">
    <property type="entry name" value="GLYCOSYLTRANSFERASE"/>
    <property type="match status" value="1"/>
</dbReference>
<evidence type="ECO:0000313" key="3">
    <source>
        <dbReference type="EMBL" id="CAH9100623.1"/>
    </source>
</evidence>
<sequence>MDAENVSKNNGTKKVLMFPWLAVGHITPFLELAKKLSDRGFHPIHLCSTPVNLSFIRNKIPQKYSSSIQLVELHLPELPELPSNYHTTNGLPPHLNSSLEKALKMAEPTFSDIFRTMKPDLLIYDFMQPCAAAVAKSHQVPAVLFFTSGAATFLPSFRYLSAQMTAEVDARYRSSVGILEVEAKYFRTL</sequence>
<evidence type="ECO:0000259" key="2">
    <source>
        <dbReference type="Pfam" id="PF26168"/>
    </source>
</evidence>
<reference evidence="3" key="1">
    <citation type="submission" date="2022-07" db="EMBL/GenBank/DDBJ databases">
        <authorList>
            <person name="Macas J."/>
            <person name="Novak P."/>
            <person name="Neumann P."/>
        </authorList>
    </citation>
    <scope>NUCLEOTIDE SEQUENCE</scope>
</reference>